<feature type="region of interest" description="Disordered" evidence="1">
    <location>
        <begin position="26"/>
        <end position="74"/>
    </location>
</feature>
<proteinExistence type="predicted"/>
<dbReference type="PROSITE" id="PS51257">
    <property type="entry name" value="PROKAR_LIPOPROTEIN"/>
    <property type="match status" value="1"/>
</dbReference>
<dbReference type="EMBL" id="LXQE01000165">
    <property type="protein sequence ID" value="RCJ32565.1"/>
    <property type="molecule type" value="Genomic_DNA"/>
</dbReference>
<feature type="compositionally biased region" description="Low complexity" evidence="1">
    <location>
        <begin position="37"/>
        <end position="58"/>
    </location>
</feature>
<evidence type="ECO:0000313" key="2">
    <source>
        <dbReference type="EMBL" id="RCJ32565.1"/>
    </source>
</evidence>
<gene>
    <name evidence="2" type="ORF">A6769_27955</name>
</gene>
<organism evidence="2 3">
    <name type="scientific">Nostoc punctiforme NIES-2108</name>
    <dbReference type="NCBI Taxonomy" id="1356359"/>
    <lineage>
        <taxon>Bacteria</taxon>
        <taxon>Bacillati</taxon>
        <taxon>Cyanobacteriota</taxon>
        <taxon>Cyanophyceae</taxon>
        <taxon>Nostocales</taxon>
        <taxon>Nostocaceae</taxon>
        <taxon>Nostoc</taxon>
    </lineage>
</organism>
<dbReference type="Proteomes" id="UP000252085">
    <property type="component" value="Unassembled WGS sequence"/>
</dbReference>
<comment type="caution">
    <text evidence="2">The sequence shown here is derived from an EMBL/GenBank/DDBJ whole genome shotgun (WGS) entry which is preliminary data.</text>
</comment>
<reference evidence="2 3" key="1">
    <citation type="submission" date="2016-04" db="EMBL/GenBank/DDBJ databases">
        <authorList>
            <person name="Evans L.H."/>
            <person name="Alamgir A."/>
            <person name="Owens N."/>
            <person name="Weber N.D."/>
            <person name="Virtaneva K."/>
            <person name="Barbian K."/>
            <person name="Babar A."/>
            <person name="Rosenke K."/>
        </authorList>
    </citation>
    <scope>NUCLEOTIDE SEQUENCE [LARGE SCALE GENOMIC DNA]</scope>
    <source>
        <strain evidence="2">NIES-2108</strain>
    </source>
</reference>
<evidence type="ECO:0000313" key="3">
    <source>
        <dbReference type="Proteomes" id="UP000252085"/>
    </source>
</evidence>
<dbReference type="AlphaFoldDB" id="A0A367R838"/>
<accession>A0A367R838</accession>
<name>A0A367R838_NOSPU</name>
<evidence type="ECO:0000256" key="1">
    <source>
        <dbReference type="SAM" id="MobiDB-lite"/>
    </source>
</evidence>
<sequence>MNNQLKPRQLSIVVTLFTVLMLSSCGKKPEESTTTRPQTPTAVAPANPASSTAASPIPGNTTSSSKKPASAENKTAVLAAAQNLGVKPQNQTTCPSDAQVKGKITNKRGNIYHLPKTLDYEKVKPDICFKDSATAQQAGFRAPK</sequence>
<protein>
    <submittedName>
        <fullName evidence="2">Uncharacterized protein</fullName>
    </submittedName>
</protein>